<keyword evidence="2" id="KW-1185">Reference proteome</keyword>
<comment type="caution">
    <text evidence="1">The sequence shown here is derived from an EMBL/GenBank/DDBJ whole genome shotgun (WGS) entry which is preliminary data.</text>
</comment>
<evidence type="ECO:0000313" key="2">
    <source>
        <dbReference type="Proteomes" id="UP001283361"/>
    </source>
</evidence>
<protein>
    <submittedName>
        <fullName evidence="1">Uncharacterized protein</fullName>
    </submittedName>
</protein>
<organism evidence="1 2">
    <name type="scientific">Elysia crispata</name>
    <name type="common">lettuce slug</name>
    <dbReference type="NCBI Taxonomy" id="231223"/>
    <lineage>
        <taxon>Eukaryota</taxon>
        <taxon>Metazoa</taxon>
        <taxon>Spiralia</taxon>
        <taxon>Lophotrochozoa</taxon>
        <taxon>Mollusca</taxon>
        <taxon>Gastropoda</taxon>
        <taxon>Heterobranchia</taxon>
        <taxon>Euthyneura</taxon>
        <taxon>Panpulmonata</taxon>
        <taxon>Sacoglossa</taxon>
        <taxon>Placobranchoidea</taxon>
        <taxon>Plakobranchidae</taxon>
        <taxon>Elysia</taxon>
    </lineage>
</organism>
<dbReference type="AlphaFoldDB" id="A0AAE1DVF9"/>
<reference evidence="1" key="1">
    <citation type="journal article" date="2023" name="G3 (Bethesda)">
        <title>A reference genome for the long-term kleptoplast-retaining sea slug Elysia crispata morphotype clarki.</title>
        <authorList>
            <person name="Eastman K.E."/>
            <person name="Pendleton A.L."/>
            <person name="Shaikh M.A."/>
            <person name="Suttiyut T."/>
            <person name="Ogas R."/>
            <person name="Tomko P."/>
            <person name="Gavelis G."/>
            <person name="Widhalm J.R."/>
            <person name="Wisecaver J.H."/>
        </authorList>
    </citation>
    <scope>NUCLEOTIDE SEQUENCE</scope>
    <source>
        <strain evidence="1">ECLA1</strain>
    </source>
</reference>
<evidence type="ECO:0000313" key="1">
    <source>
        <dbReference type="EMBL" id="KAK3784439.1"/>
    </source>
</evidence>
<proteinExistence type="predicted"/>
<dbReference type="Proteomes" id="UP001283361">
    <property type="component" value="Unassembled WGS sequence"/>
</dbReference>
<accession>A0AAE1DVF9</accession>
<name>A0AAE1DVF9_9GAST</name>
<gene>
    <name evidence="1" type="ORF">RRG08_039440</name>
</gene>
<sequence length="140" mass="15484">MTGIHTVRLCPDGCEDQNKNTGLLYTAGHWLRDFAPNNVKISGDVSYRNILNTPVVVTKAKKILDTKSTLIKKGKLLKEAKKRDVKSLMTAHCSDEGWTENDGFTYLIDMVKSENLPGACKDHEGETCSCLDEDAPVLTI</sequence>
<dbReference type="EMBL" id="JAWDGP010002247">
    <property type="protein sequence ID" value="KAK3784439.1"/>
    <property type="molecule type" value="Genomic_DNA"/>
</dbReference>